<evidence type="ECO:0000313" key="2">
    <source>
        <dbReference type="EMBL" id="CCF41529.1"/>
    </source>
</evidence>
<feature type="domain" description="Vps53 N-terminal" evidence="1">
    <location>
        <begin position="16"/>
        <end position="155"/>
    </location>
</feature>
<dbReference type="Proteomes" id="UP000007174">
    <property type="component" value="Unassembled WGS sequence"/>
</dbReference>
<gene>
    <name evidence="2" type="ORF">CH063_11780</name>
</gene>
<dbReference type="AlphaFoldDB" id="H1VMS5"/>
<dbReference type="PANTHER" id="PTHR12820:SF0">
    <property type="entry name" value="VACUOLAR PROTEIN SORTING-ASSOCIATED PROTEIN 53 HOMOLOG"/>
    <property type="match status" value="1"/>
</dbReference>
<feature type="non-terminal residue" evidence="2">
    <location>
        <position position="1"/>
    </location>
</feature>
<reference evidence="3" key="1">
    <citation type="journal article" date="2012" name="Nat. Genet.">
        <title>Lifestyle transitions in plant pathogenic Colletotrichum fungi deciphered by genome and transcriptome analyses.</title>
        <authorList>
            <person name="O'Connell R.J."/>
            <person name="Thon M.R."/>
            <person name="Hacquard S."/>
            <person name="Amyotte S.G."/>
            <person name="Kleemann J."/>
            <person name="Torres M.F."/>
            <person name="Damm U."/>
            <person name="Buiate E.A."/>
            <person name="Epstein L."/>
            <person name="Alkan N."/>
            <person name="Altmueller J."/>
            <person name="Alvarado-Balderrama L."/>
            <person name="Bauser C.A."/>
            <person name="Becker C."/>
            <person name="Birren B.W."/>
            <person name="Chen Z."/>
            <person name="Choi J."/>
            <person name="Crouch J.A."/>
            <person name="Duvick J.P."/>
            <person name="Farman M.A."/>
            <person name="Gan P."/>
            <person name="Heiman D."/>
            <person name="Henrissat B."/>
            <person name="Howard R.J."/>
            <person name="Kabbage M."/>
            <person name="Koch C."/>
            <person name="Kracher B."/>
            <person name="Kubo Y."/>
            <person name="Law A.D."/>
            <person name="Lebrun M.-H."/>
            <person name="Lee Y.-H."/>
            <person name="Miyara I."/>
            <person name="Moore N."/>
            <person name="Neumann U."/>
            <person name="Nordstroem K."/>
            <person name="Panaccione D.G."/>
            <person name="Panstruga R."/>
            <person name="Place M."/>
            <person name="Proctor R.H."/>
            <person name="Prusky D."/>
            <person name="Rech G."/>
            <person name="Reinhardt R."/>
            <person name="Rollins J.A."/>
            <person name="Rounsley S."/>
            <person name="Schardl C.L."/>
            <person name="Schwartz D.C."/>
            <person name="Shenoy N."/>
            <person name="Shirasu K."/>
            <person name="Sikhakolli U.R."/>
            <person name="Stueber K."/>
            <person name="Sukno S.A."/>
            <person name="Sweigard J.A."/>
            <person name="Takano Y."/>
            <person name="Takahara H."/>
            <person name="Trail F."/>
            <person name="van der Does H.C."/>
            <person name="Voll L.M."/>
            <person name="Will I."/>
            <person name="Young S."/>
            <person name="Zeng Q."/>
            <person name="Zhang J."/>
            <person name="Zhou S."/>
            <person name="Dickman M.B."/>
            <person name="Schulze-Lefert P."/>
            <person name="Ver Loren van Themaat E."/>
            <person name="Ma L.-J."/>
            <person name="Vaillancourt L.J."/>
        </authorList>
    </citation>
    <scope>NUCLEOTIDE SEQUENCE [LARGE SCALE GENOMIC DNA]</scope>
    <source>
        <strain evidence="3">IMI 349063</strain>
    </source>
</reference>
<dbReference type="GO" id="GO:0005829">
    <property type="term" value="C:cytosol"/>
    <property type="evidence" value="ECO:0007669"/>
    <property type="project" value="GOC"/>
</dbReference>
<dbReference type="GO" id="GO:0042147">
    <property type="term" value="P:retrograde transport, endosome to Golgi"/>
    <property type="evidence" value="ECO:0007669"/>
    <property type="project" value="InterPro"/>
</dbReference>
<sequence length="155" mass="17188">MNGALFGGNTSIDAANYDPIDHLNQLFSHPSTVTSISRVSDTLQTHKNDLAVEISELEVAQAYGPDSSLERMQSAQAELAQLFRKIETVRSRAIQTEQNITSMTADIKRLDGTKRNLTLSMTALKRLQMLTTAYDQLRALAKSRQYRDCAGLLQA</sequence>
<dbReference type="InterPro" id="IPR007234">
    <property type="entry name" value="Vps53_N"/>
</dbReference>
<dbReference type="PANTHER" id="PTHR12820">
    <property type="entry name" value="VACUOLAR SORTING PROTEIN 53"/>
    <property type="match status" value="1"/>
</dbReference>
<evidence type="ECO:0000259" key="1">
    <source>
        <dbReference type="Pfam" id="PF04100"/>
    </source>
</evidence>
<name>H1VMS5_COLHI</name>
<protein>
    <recommendedName>
        <fullName evidence="1">Vps53 N-terminal domain-containing protein</fullName>
    </recommendedName>
</protein>
<evidence type="ECO:0000313" key="3">
    <source>
        <dbReference type="Proteomes" id="UP000007174"/>
    </source>
</evidence>
<dbReference type="GO" id="GO:0000938">
    <property type="term" value="C:GARP complex"/>
    <property type="evidence" value="ECO:0007669"/>
    <property type="project" value="InterPro"/>
</dbReference>
<proteinExistence type="predicted"/>
<dbReference type="STRING" id="759273.H1VMS5"/>
<dbReference type="HOGENOM" id="CLU_1699672_0_0_1"/>
<dbReference type="eggNOG" id="KOG2180">
    <property type="taxonomic scope" value="Eukaryota"/>
</dbReference>
<dbReference type="VEuPathDB" id="FungiDB:CH63R_06060"/>
<organism evidence="2 3">
    <name type="scientific">Colletotrichum higginsianum (strain IMI 349063)</name>
    <name type="common">Crucifer anthracnose fungus</name>
    <dbReference type="NCBI Taxonomy" id="759273"/>
    <lineage>
        <taxon>Eukaryota</taxon>
        <taxon>Fungi</taxon>
        <taxon>Dikarya</taxon>
        <taxon>Ascomycota</taxon>
        <taxon>Pezizomycotina</taxon>
        <taxon>Sordariomycetes</taxon>
        <taxon>Hypocreomycetidae</taxon>
        <taxon>Glomerellales</taxon>
        <taxon>Glomerellaceae</taxon>
        <taxon>Colletotrichum</taxon>
        <taxon>Colletotrichum destructivum species complex</taxon>
    </lineage>
</organism>
<dbReference type="Pfam" id="PF04100">
    <property type="entry name" value="Vps53_N"/>
    <property type="match status" value="1"/>
</dbReference>
<dbReference type="InterPro" id="IPR039766">
    <property type="entry name" value="Vps53"/>
</dbReference>
<accession>H1VMS5</accession>
<dbReference type="EMBL" id="CACQ02004756">
    <property type="protein sequence ID" value="CCF41529.1"/>
    <property type="molecule type" value="Genomic_DNA"/>
</dbReference>